<dbReference type="PANTHER" id="PTHR14614">
    <property type="entry name" value="HEPATOCELLULAR CARCINOMA-ASSOCIATED ANTIGEN"/>
    <property type="match status" value="1"/>
</dbReference>
<dbReference type="InterPro" id="IPR029063">
    <property type="entry name" value="SAM-dependent_MTases_sf"/>
</dbReference>
<name>A0A139AVJ4_GONPJ</name>
<reference evidence="1 2" key="1">
    <citation type="journal article" date="2015" name="Genome Biol. Evol.">
        <title>Phylogenomic analyses indicate that early fungi evolved digesting cell walls of algal ancestors of land plants.</title>
        <authorList>
            <person name="Chang Y."/>
            <person name="Wang S."/>
            <person name="Sekimoto S."/>
            <person name="Aerts A.L."/>
            <person name="Choi C."/>
            <person name="Clum A."/>
            <person name="LaButti K.M."/>
            <person name="Lindquist E.A."/>
            <person name="Yee Ngan C."/>
            <person name="Ohm R.A."/>
            <person name="Salamov A.A."/>
            <person name="Grigoriev I.V."/>
            <person name="Spatafora J.W."/>
            <person name="Berbee M.L."/>
        </authorList>
    </citation>
    <scope>NUCLEOTIDE SEQUENCE [LARGE SCALE GENOMIC DNA]</scope>
    <source>
        <strain evidence="1 2">JEL478</strain>
    </source>
</reference>
<keyword evidence="2" id="KW-1185">Reference proteome</keyword>
<accession>A0A139AVJ4</accession>
<proteinExistence type="predicted"/>
<organism evidence="1 2">
    <name type="scientific">Gonapodya prolifera (strain JEL478)</name>
    <name type="common">Monoblepharis prolifera</name>
    <dbReference type="NCBI Taxonomy" id="1344416"/>
    <lineage>
        <taxon>Eukaryota</taxon>
        <taxon>Fungi</taxon>
        <taxon>Fungi incertae sedis</taxon>
        <taxon>Chytridiomycota</taxon>
        <taxon>Chytridiomycota incertae sedis</taxon>
        <taxon>Monoblepharidomycetes</taxon>
        <taxon>Monoblepharidales</taxon>
        <taxon>Gonapodyaceae</taxon>
        <taxon>Gonapodya</taxon>
    </lineage>
</organism>
<dbReference type="EMBL" id="KQ965734">
    <property type="protein sequence ID" value="KXS20750.1"/>
    <property type="molecule type" value="Genomic_DNA"/>
</dbReference>
<dbReference type="PANTHER" id="PTHR14614:SF132">
    <property type="entry name" value="PROTEIN-LYSINE METHYLTRANSFERASE C42C1.13"/>
    <property type="match status" value="1"/>
</dbReference>
<evidence type="ECO:0000313" key="1">
    <source>
        <dbReference type="EMBL" id="KXS20750.1"/>
    </source>
</evidence>
<evidence type="ECO:0000313" key="2">
    <source>
        <dbReference type="Proteomes" id="UP000070544"/>
    </source>
</evidence>
<sequence length="301" mass="32957">MLLLPGPSWPSFDFFSLNSSRPFTIAGIPILLKPDSSHASTLDHAVQTAGTVWDCGIMMCKFLEYRSYADEGGPEFQVKGKKVLELGSGLGLLSLTLYHLGAQAIATDAPEVVPHLVETFQLNGLKVSPLNDLFDPSRLSTNENGIHGGSVSALPLDWMSPLPPPLLDQNESPLKFDLLVAADVVWIDDLVTPLAETISRLLPAPPSCNSIHFQLGSSPSTCSAFRPERPYFLLAHQTRTTRTTNAFFDAMTARGFAYQRVDDRWLDPSFVKHDAGIFVFWRMCAVGFRVGASCRCGSGRQ</sequence>
<evidence type="ECO:0008006" key="3">
    <source>
        <dbReference type="Google" id="ProtNLM"/>
    </source>
</evidence>
<dbReference type="OrthoDB" id="407325at2759"/>
<dbReference type="Gene3D" id="3.40.50.150">
    <property type="entry name" value="Vaccinia Virus protein VP39"/>
    <property type="match status" value="1"/>
</dbReference>
<dbReference type="OMA" id="TDCLIDK"/>
<dbReference type="AlphaFoldDB" id="A0A139AVJ4"/>
<protein>
    <recommendedName>
        <fullName evidence="3">S-adenosyl-L-methionine-dependent methyltransferase</fullName>
    </recommendedName>
</protein>
<dbReference type="Proteomes" id="UP000070544">
    <property type="component" value="Unassembled WGS sequence"/>
</dbReference>
<gene>
    <name evidence="1" type="ORF">M427DRAFT_130968</name>
</gene>
<dbReference type="SUPFAM" id="SSF53335">
    <property type="entry name" value="S-adenosyl-L-methionine-dependent methyltransferases"/>
    <property type="match status" value="1"/>
</dbReference>
<dbReference type="InterPro" id="IPR019410">
    <property type="entry name" value="Methyltransf_16"/>
</dbReference>
<dbReference type="Pfam" id="PF10294">
    <property type="entry name" value="Methyltransf_16"/>
    <property type="match status" value="1"/>
</dbReference>